<gene>
    <name evidence="1" type="ORF">B9K05_09760</name>
</gene>
<dbReference type="Proteomes" id="UP000216033">
    <property type="component" value="Unassembled WGS sequence"/>
</dbReference>
<name>A0A270BG06_9PROT</name>
<protein>
    <submittedName>
        <fullName evidence="1">Uncharacterized protein</fullName>
    </submittedName>
</protein>
<evidence type="ECO:0000313" key="1">
    <source>
        <dbReference type="EMBL" id="PAL23800.1"/>
    </source>
</evidence>
<organism evidence="1 2">
    <name type="scientific">Acetobacter syzygii</name>
    <dbReference type="NCBI Taxonomy" id="146476"/>
    <lineage>
        <taxon>Bacteria</taxon>
        <taxon>Pseudomonadati</taxon>
        <taxon>Pseudomonadota</taxon>
        <taxon>Alphaproteobacteria</taxon>
        <taxon>Acetobacterales</taxon>
        <taxon>Acetobacteraceae</taxon>
        <taxon>Acetobacter</taxon>
    </lineage>
</organism>
<reference evidence="1 2" key="1">
    <citation type="submission" date="2017-04" db="EMBL/GenBank/DDBJ databases">
        <title>Kefir bacterial isolates.</title>
        <authorList>
            <person name="Kim Y."/>
            <person name="Blasche S."/>
            <person name="Patil K.R."/>
        </authorList>
    </citation>
    <scope>NUCLEOTIDE SEQUENCE [LARGE SCALE GENOMIC DNA]</scope>
    <source>
        <strain evidence="1 2">KR-2</strain>
    </source>
</reference>
<proteinExistence type="predicted"/>
<keyword evidence="2" id="KW-1185">Reference proteome</keyword>
<evidence type="ECO:0000313" key="2">
    <source>
        <dbReference type="Proteomes" id="UP000216033"/>
    </source>
</evidence>
<dbReference type="AlphaFoldDB" id="A0A270BG06"/>
<accession>A0A270BG06</accession>
<sequence>MGEAEALKNKTVTAMNRARPRTALIKTPYQQKQYYYGPNSMDQIIRLKKVCCCNHPMTGGKIA</sequence>
<dbReference type="EMBL" id="NDFP01000010">
    <property type="protein sequence ID" value="PAL23800.1"/>
    <property type="molecule type" value="Genomic_DNA"/>
</dbReference>
<comment type="caution">
    <text evidence="1">The sequence shown here is derived from an EMBL/GenBank/DDBJ whole genome shotgun (WGS) entry which is preliminary data.</text>
</comment>